<dbReference type="RefSeq" id="WP_336204520.1">
    <property type="nucleotide sequence ID" value="NZ_JBANEI010000038.1"/>
</dbReference>
<keyword evidence="2" id="KW-1185">Reference proteome</keyword>
<sequence length="66" mass="7409">MMESKLDIAQVLCAASRAKQLNALLQNIFERGTDNCTADDELIGLAYDICGKVCQFLDRLEEQEDK</sequence>
<proteinExistence type="predicted"/>
<dbReference type="EMBL" id="JBANEI010000038">
    <property type="protein sequence ID" value="MEI2684663.1"/>
    <property type="molecule type" value="Genomic_DNA"/>
</dbReference>
<evidence type="ECO:0000313" key="1">
    <source>
        <dbReference type="EMBL" id="MEI2684663.1"/>
    </source>
</evidence>
<organism evidence="1 2">
    <name type="scientific">Erwinia aphidicola</name>
    <dbReference type="NCBI Taxonomy" id="68334"/>
    <lineage>
        <taxon>Bacteria</taxon>
        <taxon>Pseudomonadati</taxon>
        <taxon>Pseudomonadota</taxon>
        <taxon>Gammaproteobacteria</taxon>
        <taxon>Enterobacterales</taxon>
        <taxon>Erwiniaceae</taxon>
        <taxon>Erwinia</taxon>
    </lineage>
</organism>
<comment type="caution">
    <text evidence="1">The sequence shown here is derived from an EMBL/GenBank/DDBJ whole genome shotgun (WGS) entry which is preliminary data.</text>
</comment>
<protein>
    <recommendedName>
        <fullName evidence="3">Rop-like protein</fullName>
    </recommendedName>
</protein>
<accession>A0ABU8DMB8</accession>
<gene>
    <name evidence="1" type="ORF">V8N49_23920</name>
</gene>
<evidence type="ECO:0000313" key="2">
    <source>
        <dbReference type="Proteomes" id="UP001306592"/>
    </source>
</evidence>
<name>A0ABU8DMB8_ERWAP</name>
<evidence type="ECO:0008006" key="3">
    <source>
        <dbReference type="Google" id="ProtNLM"/>
    </source>
</evidence>
<dbReference type="Proteomes" id="UP001306592">
    <property type="component" value="Unassembled WGS sequence"/>
</dbReference>
<reference evidence="1 2" key="1">
    <citation type="submission" date="2024-02" db="EMBL/GenBank/DDBJ databases">
        <title>First report Erwinia aphidicola in onion in Chile.</title>
        <authorList>
            <person name="Valenzuela M."/>
            <person name="Pena M."/>
            <person name="Dutta B."/>
        </authorList>
    </citation>
    <scope>NUCLEOTIDE SEQUENCE [LARGE SCALE GENOMIC DNA]</scope>
    <source>
        <strain evidence="1 2">QCJ3A</strain>
    </source>
</reference>